<evidence type="ECO:0000313" key="2">
    <source>
        <dbReference type="Proteomes" id="UP000322699"/>
    </source>
</evidence>
<dbReference type="RefSeq" id="WP_235033549.1">
    <property type="nucleotide sequence ID" value="NZ_VRLW01000017.1"/>
</dbReference>
<dbReference type="AlphaFoldDB" id="A0A5B1CBB8"/>
<dbReference type="EMBL" id="VRLW01000017">
    <property type="protein sequence ID" value="KAA1256860.1"/>
    <property type="molecule type" value="Genomic_DNA"/>
</dbReference>
<comment type="caution">
    <text evidence="1">The sequence shown here is derived from an EMBL/GenBank/DDBJ whole genome shotgun (WGS) entry which is preliminary data.</text>
</comment>
<keyword evidence="2" id="KW-1185">Reference proteome</keyword>
<proteinExistence type="predicted"/>
<reference evidence="1 2" key="1">
    <citation type="submission" date="2019-08" db="EMBL/GenBank/DDBJ databases">
        <title>Deep-cultivation of Planctomycetes and their phenomic and genomic characterization uncovers novel biology.</title>
        <authorList>
            <person name="Wiegand S."/>
            <person name="Jogler M."/>
            <person name="Boedeker C."/>
            <person name="Pinto D."/>
            <person name="Vollmers J."/>
            <person name="Rivas-Marin E."/>
            <person name="Kohn T."/>
            <person name="Peeters S.H."/>
            <person name="Heuer A."/>
            <person name="Rast P."/>
            <person name="Oberbeckmann S."/>
            <person name="Bunk B."/>
            <person name="Jeske O."/>
            <person name="Meyerdierks A."/>
            <person name="Storesund J.E."/>
            <person name="Kallscheuer N."/>
            <person name="Luecker S."/>
            <person name="Lage O.M."/>
            <person name="Pohl T."/>
            <person name="Merkel B.J."/>
            <person name="Hornburger P."/>
            <person name="Mueller R.-W."/>
            <person name="Bruemmer F."/>
            <person name="Labrenz M."/>
            <person name="Spormann A.M."/>
            <person name="Op Den Camp H."/>
            <person name="Overmann J."/>
            <person name="Amann R."/>
            <person name="Jetten M.S.M."/>
            <person name="Mascher T."/>
            <person name="Medema M.H."/>
            <person name="Devos D.P."/>
            <person name="Kaster A.-K."/>
            <person name="Ovreas L."/>
            <person name="Rohde M."/>
            <person name="Galperin M.Y."/>
            <person name="Jogler C."/>
        </authorList>
    </citation>
    <scope>NUCLEOTIDE SEQUENCE [LARGE SCALE GENOMIC DNA]</scope>
    <source>
        <strain evidence="1 2">LF1</strain>
    </source>
</reference>
<organism evidence="1 2">
    <name type="scientific">Rubripirellula obstinata</name>
    <dbReference type="NCBI Taxonomy" id="406547"/>
    <lineage>
        <taxon>Bacteria</taxon>
        <taxon>Pseudomonadati</taxon>
        <taxon>Planctomycetota</taxon>
        <taxon>Planctomycetia</taxon>
        <taxon>Pirellulales</taxon>
        <taxon>Pirellulaceae</taxon>
        <taxon>Rubripirellula</taxon>
    </lineage>
</organism>
<dbReference type="Proteomes" id="UP000322699">
    <property type="component" value="Unassembled WGS sequence"/>
</dbReference>
<protein>
    <recommendedName>
        <fullName evidence="3">SMI1 / KNR4 family protein</fullName>
    </recommendedName>
</protein>
<sequence length="121" mass="13131">MTNTDFKDWATRNGLDAETANAIIDCAATPEEAKAAFDAMEPGPPIYPLDNICGLHDTDGYGASPGKHGFIFIGYCPNGDQIAVDIGDDCGSIWYIGHETMHAEPLRQNAGPCWRRPAFRT</sequence>
<evidence type="ECO:0008006" key="3">
    <source>
        <dbReference type="Google" id="ProtNLM"/>
    </source>
</evidence>
<gene>
    <name evidence="1" type="ORF">LF1_58370</name>
</gene>
<name>A0A5B1CBB8_9BACT</name>
<accession>A0A5B1CBB8</accession>
<evidence type="ECO:0000313" key="1">
    <source>
        <dbReference type="EMBL" id="KAA1256860.1"/>
    </source>
</evidence>